<gene>
    <name evidence="1" type="ORF">FEV09_16310</name>
</gene>
<comment type="caution">
    <text evidence="1">The sequence shown here is derived from an EMBL/GenBank/DDBJ whole genome shotgun (WGS) entry which is preliminary data.</text>
</comment>
<proteinExistence type="predicted"/>
<reference evidence="1" key="1">
    <citation type="submission" date="2019-05" db="EMBL/GenBank/DDBJ databases">
        <title>Whole genome sequencing of Pseudanabaena catenata USMAC16.</title>
        <authorList>
            <person name="Khan Z."/>
            <person name="Omar W.M."/>
            <person name="Convey P."/>
            <person name="Merican F."/>
            <person name="Najimudin N."/>
        </authorList>
    </citation>
    <scope>NUCLEOTIDE SEQUENCE</scope>
    <source>
        <strain evidence="1">USMAC16</strain>
    </source>
</reference>
<dbReference type="EMBL" id="VBTY01000153">
    <property type="protein sequence ID" value="MDG3496110.1"/>
    <property type="molecule type" value="Genomic_DNA"/>
</dbReference>
<evidence type="ECO:0000313" key="1">
    <source>
        <dbReference type="EMBL" id="MDG3496110.1"/>
    </source>
</evidence>
<accession>A0A9X4RJK8</accession>
<keyword evidence="2" id="KW-1185">Reference proteome</keyword>
<dbReference type="Proteomes" id="UP001152872">
    <property type="component" value="Unassembled WGS sequence"/>
</dbReference>
<protein>
    <recommendedName>
        <fullName evidence="3">Type I restriction enzyme R protein N-terminal domain-containing protein</fullName>
    </recommendedName>
</protein>
<dbReference type="AlphaFoldDB" id="A0A9X4RJK8"/>
<organism evidence="1 2">
    <name type="scientific">Pseudanabaena catenata USMAC16</name>
    <dbReference type="NCBI Taxonomy" id="1855837"/>
    <lineage>
        <taxon>Bacteria</taxon>
        <taxon>Bacillati</taxon>
        <taxon>Cyanobacteriota</taxon>
        <taxon>Cyanophyceae</taxon>
        <taxon>Pseudanabaenales</taxon>
        <taxon>Pseudanabaenaceae</taxon>
        <taxon>Pseudanabaena</taxon>
    </lineage>
</organism>
<evidence type="ECO:0008006" key="3">
    <source>
        <dbReference type="Google" id="ProtNLM"/>
    </source>
</evidence>
<name>A0A9X4RJK8_9CYAN</name>
<sequence length="202" mass="23087">MSKIPILQADQSYIFRSYFEMSYGADEILAEFGYTFASDRIPLPKTEETLSWVPELRDRIESFLPHIRLTSETARRETLVAPLLLAVTVHCNCQLRIEYPLNVNNWLKGYLDYLVRSTHNLLVVEAKNDDLTKGFTQLAVELIALSEAEEQNELYGAVTIGNVWQFGHLDAKSKKIIQIASLYRIPEDIEELAQILVGIINQ</sequence>
<dbReference type="RefSeq" id="WP_009628272.1">
    <property type="nucleotide sequence ID" value="NZ_VBTY01000153.1"/>
</dbReference>
<evidence type="ECO:0000313" key="2">
    <source>
        <dbReference type="Proteomes" id="UP001152872"/>
    </source>
</evidence>